<evidence type="ECO:0000256" key="3">
    <source>
        <dbReference type="ARBA" id="ARBA00011599"/>
    </source>
</evidence>
<dbReference type="PANTHER" id="PTHR33370:SF1">
    <property type="entry name" value="TRANSLATION INITIATION FACTOR IF-1, CHLOROPLASTIC"/>
    <property type="match status" value="1"/>
</dbReference>
<feature type="compositionally biased region" description="Basic and acidic residues" evidence="7">
    <location>
        <begin position="272"/>
        <end position="281"/>
    </location>
</feature>
<evidence type="ECO:0000313" key="9">
    <source>
        <dbReference type="EMBL" id="SPD04944.1"/>
    </source>
</evidence>
<evidence type="ECO:0000256" key="1">
    <source>
        <dbReference type="ARBA" id="ARBA00003935"/>
    </source>
</evidence>
<evidence type="ECO:0000256" key="2">
    <source>
        <dbReference type="ARBA" id="ARBA00010939"/>
    </source>
</evidence>
<dbReference type="GO" id="GO:0003723">
    <property type="term" value="F:RNA binding"/>
    <property type="evidence" value="ECO:0007669"/>
    <property type="project" value="InterPro"/>
</dbReference>
<feature type="compositionally biased region" description="Acidic residues" evidence="7">
    <location>
        <begin position="241"/>
        <end position="258"/>
    </location>
</feature>
<keyword evidence="5 6" id="KW-0648">Protein biosynthesis</keyword>
<evidence type="ECO:0000256" key="7">
    <source>
        <dbReference type="SAM" id="MobiDB-lite"/>
    </source>
</evidence>
<dbReference type="AlphaFoldDB" id="A0A2N9H036"/>
<dbReference type="EMBL" id="OIVN01002596">
    <property type="protein sequence ID" value="SPD04944.1"/>
    <property type="molecule type" value="Genomic_DNA"/>
</dbReference>
<proteinExistence type="inferred from homology"/>
<dbReference type="InterPro" id="IPR004368">
    <property type="entry name" value="TIF_IF1"/>
</dbReference>
<dbReference type="NCBIfam" id="TIGR00008">
    <property type="entry name" value="infA"/>
    <property type="match status" value="1"/>
</dbReference>
<dbReference type="Pfam" id="PF01176">
    <property type="entry name" value="eIF-1a"/>
    <property type="match status" value="1"/>
</dbReference>
<comment type="similarity">
    <text evidence="2">Belongs to the IF-1 family.</text>
</comment>
<organism evidence="9">
    <name type="scientific">Fagus sylvatica</name>
    <name type="common">Beechnut</name>
    <dbReference type="NCBI Taxonomy" id="28930"/>
    <lineage>
        <taxon>Eukaryota</taxon>
        <taxon>Viridiplantae</taxon>
        <taxon>Streptophyta</taxon>
        <taxon>Embryophyta</taxon>
        <taxon>Tracheophyta</taxon>
        <taxon>Spermatophyta</taxon>
        <taxon>Magnoliopsida</taxon>
        <taxon>eudicotyledons</taxon>
        <taxon>Gunneridae</taxon>
        <taxon>Pentapetalae</taxon>
        <taxon>rosids</taxon>
        <taxon>fabids</taxon>
        <taxon>Fagales</taxon>
        <taxon>Fagaceae</taxon>
        <taxon>Fagus</taxon>
    </lineage>
</organism>
<dbReference type="InterPro" id="IPR012340">
    <property type="entry name" value="NA-bd_OB-fold"/>
</dbReference>
<feature type="domain" description="S1-like" evidence="8">
    <location>
        <begin position="69"/>
        <end position="115"/>
    </location>
</feature>
<evidence type="ECO:0000256" key="5">
    <source>
        <dbReference type="ARBA" id="ARBA00022917"/>
    </source>
</evidence>
<dbReference type="SUPFAM" id="SSF50249">
    <property type="entry name" value="Nucleic acid-binding proteins"/>
    <property type="match status" value="1"/>
</dbReference>
<protein>
    <recommendedName>
        <fullName evidence="8">S1-like domain-containing protein</fullName>
    </recommendedName>
</protein>
<reference evidence="9" key="1">
    <citation type="submission" date="2018-02" db="EMBL/GenBank/DDBJ databases">
        <authorList>
            <person name="Cohen D.B."/>
            <person name="Kent A.D."/>
        </authorList>
    </citation>
    <scope>NUCLEOTIDE SEQUENCE</scope>
</reference>
<evidence type="ECO:0000256" key="4">
    <source>
        <dbReference type="ARBA" id="ARBA00022540"/>
    </source>
</evidence>
<dbReference type="GO" id="GO:0043022">
    <property type="term" value="F:ribosome binding"/>
    <property type="evidence" value="ECO:0007669"/>
    <property type="project" value="TreeGrafter"/>
</dbReference>
<sequence>MLNSLSPSLHLPTLLPQNPTFLHFPLSLPQTHKFPHPLFTKKHPHLVLAKSPNSDRIPPKAEEQKWTHEGSITESLPNGMFRVRLDNQDLILGYISGKIRKNFIRILPGDRVKVEKALQVVVGLGVQEFYFRVGQFMWTYTEVEQWHLIKDAVSGRGDMVEVVQPLITTKSLINNFLNNPSGENLRIPRDLDCRYLEEKRIERNRGGGGVGSDDYYAVPEPRFNELVRGDSQYKRILDEEEEAGLDDDDLLNGDSEDGSEGKSSIDDDEDFGLEKKPKPEPSYEDLLPLFMWSHSHPQR</sequence>
<accession>A0A2N9H036</accession>
<dbReference type="CDD" id="cd04451">
    <property type="entry name" value="S1_IF1"/>
    <property type="match status" value="1"/>
</dbReference>
<dbReference type="PROSITE" id="PS50832">
    <property type="entry name" value="S1_IF1_TYPE"/>
    <property type="match status" value="1"/>
</dbReference>
<evidence type="ECO:0000259" key="8">
    <source>
        <dbReference type="PROSITE" id="PS50832"/>
    </source>
</evidence>
<evidence type="ECO:0000256" key="6">
    <source>
        <dbReference type="PROSITE-ProRule" id="PRU00181"/>
    </source>
</evidence>
<dbReference type="GO" id="GO:0003743">
    <property type="term" value="F:translation initiation factor activity"/>
    <property type="evidence" value="ECO:0007669"/>
    <property type="project" value="UniProtKB-UniRule"/>
</dbReference>
<gene>
    <name evidence="9" type="ORF">FSB_LOCUS32826</name>
</gene>
<dbReference type="GO" id="GO:0005829">
    <property type="term" value="C:cytosol"/>
    <property type="evidence" value="ECO:0007669"/>
    <property type="project" value="TreeGrafter"/>
</dbReference>
<dbReference type="Gene3D" id="2.40.50.140">
    <property type="entry name" value="Nucleic acid-binding proteins"/>
    <property type="match status" value="1"/>
</dbReference>
<dbReference type="InterPro" id="IPR006196">
    <property type="entry name" value="RNA-binding_domain_S1_IF1"/>
</dbReference>
<dbReference type="PANTHER" id="PTHR33370">
    <property type="entry name" value="TRANSLATION INITIATION FACTOR IF-1, CHLOROPLASTIC"/>
    <property type="match status" value="1"/>
</dbReference>
<feature type="region of interest" description="Disordered" evidence="7">
    <location>
        <begin position="241"/>
        <end position="285"/>
    </location>
</feature>
<comment type="function">
    <text evidence="1">One of the essential components for the initiation of protein synthesis. Stabilizes the binding of IF-2 and IF-3 on the 30S subunit to which N-formylmethionyl-tRNA(fMet) subsequently binds. Helps modulate mRNA selection, yielding the 30S pre-initiation complex (PIC). Upon addition of the 50S ribosomal subunit IF-1, IF-2 and IF-3 are released leaving the mature 70S translation initiation complex.</text>
</comment>
<keyword evidence="4 6" id="KW-0396">Initiation factor</keyword>
<name>A0A2N9H036_FAGSY</name>
<comment type="subunit">
    <text evidence="3">Component of the 30S ribosomal translation pre-initiation complex which assembles on the 30S ribosome in the order IF-2 and IF-3, IF-1 and N-formylmethionyl-tRNA(fMet); mRNA recruitment can occur at any time during PIC assembly.</text>
</comment>